<dbReference type="GO" id="GO:0008810">
    <property type="term" value="F:cellulase activity"/>
    <property type="evidence" value="ECO:0007669"/>
    <property type="project" value="InterPro"/>
</dbReference>
<dbReference type="SUPFAM" id="SSF49785">
    <property type="entry name" value="Galactose-binding domain-like"/>
    <property type="match status" value="2"/>
</dbReference>
<dbReference type="OrthoDB" id="9760450at2"/>
<dbReference type="GO" id="GO:0030245">
    <property type="term" value="P:cellulose catabolic process"/>
    <property type="evidence" value="ECO:0007669"/>
    <property type="project" value="InterPro"/>
</dbReference>
<keyword evidence="3" id="KW-1185">Reference proteome</keyword>
<dbReference type="Pfam" id="PF03425">
    <property type="entry name" value="CBM_11"/>
    <property type="match status" value="1"/>
</dbReference>
<dbReference type="Gene3D" id="2.60.120.260">
    <property type="entry name" value="Galactose-binding domain-like"/>
    <property type="match status" value="1"/>
</dbReference>
<protein>
    <submittedName>
        <fullName evidence="2">Carbohydrate binding protein with CBM11 domain</fullName>
    </submittedName>
</protein>
<dbReference type="RefSeq" id="WP_116062099.1">
    <property type="nucleotide sequence ID" value="NZ_QRDZ01000014.1"/>
</dbReference>
<dbReference type="Gene3D" id="2.60.120.430">
    <property type="entry name" value="Galactose-binding lectin"/>
    <property type="match status" value="1"/>
</dbReference>
<feature type="domain" description="CBM11" evidence="1">
    <location>
        <begin position="721"/>
        <end position="841"/>
    </location>
</feature>
<gene>
    <name evidence="2" type="ORF">DFP98_114149</name>
</gene>
<reference evidence="2 3" key="1">
    <citation type="submission" date="2018-07" db="EMBL/GenBank/DDBJ databases">
        <title>Genomic Encyclopedia of Type Strains, Phase III (KMG-III): the genomes of soil and plant-associated and newly described type strains.</title>
        <authorList>
            <person name="Whitman W."/>
        </authorList>
    </citation>
    <scope>NUCLEOTIDE SEQUENCE [LARGE SCALE GENOMIC DNA]</scope>
    <source>
        <strain evidence="2 3">CECT 7287</strain>
    </source>
</reference>
<evidence type="ECO:0000313" key="3">
    <source>
        <dbReference type="Proteomes" id="UP000256977"/>
    </source>
</evidence>
<evidence type="ECO:0000313" key="2">
    <source>
        <dbReference type="EMBL" id="RED75788.1"/>
    </source>
</evidence>
<accession>A0A3D9JP56</accession>
<sequence length="885" mass="98270">MRKKSIGLVVSLSLLAGGWQTGGEASATAPSPYAFDGKMSQDTLNRYLSRSAQIMDMFWFDTDASKKQEWLRFVENTGTKLIGRAAMIWTNFQDDETMFYHSGRMADAVHAQDPEVILQAAIFETTAQSVNQIPVPAWVFEEFGLQPETRNFSYEAMLYQDGRYSNYWGTGQSVPDITSLETQMFFFYRAKRFIDLGYESIHYGQVRLMGEADPFYLNWNRLLNRVRAYGEVHARRHNVLLDAHVNEVYDNANPLWYTAKGQFRYEAPGNTGNYYNGDASRLNRADGAQSADGHYIVYKLANATGFEVVSANWAGAGDQPDGFDLYASPDGRSWTSVGKTIQEIQRTEYTWPNYKTTNASPLPAGTNYVKVSWKTMPNIWTVQLLDVKINATGAALHDTLEQPNPAVKKLAFDFVGYPARMKGVPNFPQETKLEVNYMDSLYQKTIGGLNPQGWVTPHSPYLIELDNYGGSNGSPGIDSPYWPWGYDEIAWFAHQNDDYRRSWLKYAYDWFRTNDSYGHLQMPAYRTLGNAPVNGSNVYNAITASLIYPNTLGDEEAIKAIWSSAAQSGAVEDDLRDLTKIYRLSTNLAKDGSNPGSYGGDGSRLTRTSNTSEYVVYKAPYVTDRTRLTGFAVDTWFSSASPVADFKFYVSSDDVNYTHYTPKKVTVNGSMTKIAYIGSRLPVGTRYVKVEFDSASSSAASPQIGKVTTFYADSGSYSDGRIDDFESYGGSDLALNAAYEVNPNADPVTVSLDAANKNDGDYGMKYEYNVGVLTYGGVALNLGGADWSGYDALRFWLKPDGSNRNLTIQMITAGGDYWDKVLDLSDPTARMIEIPFSAFARPSWHSGTGPMNLSAVANLTLYAGVGTGSPGAGTLYFDSIEAISY</sequence>
<organism evidence="2 3">
    <name type="scientific">Cohnella phaseoli</name>
    <dbReference type="NCBI Taxonomy" id="456490"/>
    <lineage>
        <taxon>Bacteria</taxon>
        <taxon>Bacillati</taxon>
        <taxon>Bacillota</taxon>
        <taxon>Bacilli</taxon>
        <taxon>Bacillales</taxon>
        <taxon>Paenibacillaceae</taxon>
        <taxon>Cohnella</taxon>
    </lineage>
</organism>
<evidence type="ECO:0000259" key="1">
    <source>
        <dbReference type="Pfam" id="PF03425"/>
    </source>
</evidence>
<proteinExistence type="predicted"/>
<name>A0A3D9JP56_9BACL</name>
<dbReference type="InterPro" id="IPR008979">
    <property type="entry name" value="Galactose-bd-like_sf"/>
</dbReference>
<comment type="caution">
    <text evidence="2">The sequence shown here is derived from an EMBL/GenBank/DDBJ whole genome shotgun (WGS) entry which is preliminary data.</text>
</comment>
<dbReference type="Proteomes" id="UP000256977">
    <property type="component" value="Unassembled WGS sequence"/>
</dbReference>
<dbReference type="EMBL" id="QRDZ01000014">
    <property type="protein sequence ID" value="RED75788.1"/>
    <property type="molecule type" value="Genomic_DNA"/>
</dbReference>
<dbReference type="InterPro" id="IPR005087">
    <property type="entry name" value="CBM11"/>
</dbReference>
<dbReference type="AlphaFoldDB" id="A0A3D9JP56"/>